<protein>
    <recommendedName>
        <fullName evidence="4">SAP domain-containing protein</fullName>
    </recommendedName>
</protein>
<dbReference type="Pfam" id="PF18953">
    <property type="entry name" value="SAP_new25"/>
    <property type="match status" value="1"/>
</dbReference>
<dbReference type="OrthoDB" id="5569309at2759"/>
<dbReference type="Proteomes" id="UP000054279">
    <property type="component" value="Unassembled WGS sequence"/>
</dbReference>
<dbReference type="AlphaFoldDB" id="A0A0C9UKC7"/>
<reference evidence="2 3" key="1">
    <citation type="submission" date="2014-06" db="EMBL/GenBank/DDBJ databases">
        <title>Evolutionary Origins and Diversification of the Mycorrhizal Mutualists.</title>
        <authorList>
            <consortium name="DOE Joint Genome Institute"/>
            <consortium name="Mycorrhizal Genomics Consortium"/>
            <person name="Kohler A."/>
            <person name="Kuo A."/>
            <person name="Nagy L.G."/>
            <person name="Floudas D."/>
            <person name="Copeland A."/>
            <person name="Barry K.W."/>
            <person name="Cichocki N."/>
            <person name="Veneault-Fourrey C."/>
            <person name="LaButti K."/>
            <person name="Lindquist E.A."/>
            <person name="Lipzen A."/>
            <person name="Lundell T."/>
            <person name="Morin E."/>
            <person name="Murat C."/>
            <person name="Riley R."/>
            <person name="Ohm R."/>
            <person name="Sun H."/>
            <person name="Tunlid A."/>
            <person name="Henrissat B."/>
            <person name="Grigoriev I.V."/>
            <person name="Hibbett D.S."/>
            <person name="Martin F."/>
        </authorList>
    </citation>
    <scope>NUCLEOTIDE SEQUENCE [LARGE SCALE GENOMIC DNA]</scope>
    <source>
        <strain evidence="2 3">SS14</strain>
    </source>
</reference>
<proteinExistence type="predicted"/>
<feature type="compositionally biased region" description="Basic residues" evidence="1">
    <location>
        <begin position="96"/>
        <end position="105"/>
    </location>
</feature>
<feature type="compositionally biased region" description="Basic and acidic residues" evidence="1">
    <location>
        <begin position="106"/>
        <end position="117"/>
    </location>
</feature>
<dbReference type="HOGENOM" id="CLU_706084_0_0_1"/>
<sequence>MSAFSGSLGPKKKSELQEIAVALEIPDSGTRDELANRIKHHLAKHESSLSEDARFGGLYGRSRKRSVQPTMMNTIKEDAASVVSIEDTSTEERIRAAPRRGGRHAAQREREHEHEQEQEQEEDSAAAAYSTPPHNDSIVKVIQDLEPANIPLPVTPIPSAVRSAASAIGRDATVLIQRVKEQERSLTLEGRRMVQKTQAFLSDASNIYTMTLLFEMTIMLWAVVPTTSITFGGKPAVPPPPPGATPAAPPSPGLTLHYPSPHFFLTSTLWVLLGKWLVPTCVIPMFFGALISFNNLASIPSVSAASSPDTYRPSPARDLDPVTIGIMRVAFTAASNWGVADDVLPWHWRLISASVSAAFAFAEAIGERKRAALVLGKEKDA</sequence>
<dbReference type="InterPro" id="IPR038872">
    <property type="entry name" value="Put_GTT3"/>
</dbReference>
<feature type="region of interest" description="Disordered" evidence="1">
    <location>
        <begin position="83"/>
        <end position="133"/>
    </location>
</feature>
<dbReference type="PANTHER" id="PTHR41807">
    <property type="entry name" value="GLUTATHIONE TRANSFERASE 3"/>
    <property type="match status" value="1"/>
</dbReference>
<organism evidence="2 3">
    <name type="scientific">Sphaerobolus stellatus (strain SS14)</name>
    <dbReference type="NCBI Taxonomy" id="990650"/>
    <lineage>
        <taxon>Eukaryota</taxon>
        <taxon>Fungi</taxon>
        <taxon>Dikarya</taxon>
        <taxon>Basidiomycota</taxon>
        <taxon>Agaricomycotina</taxon>
        <taxon>Agaricomycetes</taxon>
        <taxon>Phallomycetidae</taxon>
        <taxon>Geastrales</taxon>
        <taxon>Sphaerobolaceae</taxon>
        <taxon>Sphaerobolus</taxon>
    </lineage>
</organism>
<accession>A0A0C9UKC7</accession>
<name>A0A0C9UKC7_SPHS4</name>
<evidence type="ECO:0000313" key="3">
    <source>
        <dbReference type="Proteomes" id="UP000054279"/>
    </source>
</evidence>
<dbReference type="GO" id="GO:0016020">
    <property type="term" value="C:membrane"/>
    <property type="evidence" value="ECO:0007669"/>
    <property type="project" value="TreeGrafter"/>
</dbReference>
<evidence type="ECO:0000256" key="1">
    <source>
        <dbReference type="SAM" id="MobiDB-lite"/>
    </source>
</evidence>
<dbReference type="PANTHER" id="PTHR41807:SF1">
    <property type="entry name" value="GLUTATHIONE TRANSFERASE 3"/>
    <property type="match status" value="1"/>
</dbReference>
<dbReference type="EMBL" id="KN837401">
    <property type="protein sequence ID" value="KIJ25720.1"/>
    <property type="molecule type" value="Genomic_DNA"/>
</dbReference>
<keyword evidence="3" id="KW-1185">Reference proteome</keyword>
<gene>
    <name evidence="2" type="ORF">M422DRAFT_38512</name>
</gene>
<evidence type="ECO:0008006" key="4">
    <source>
        <dbReference type="Google" id="ProtNLM"/>
    </source>
</evidence>
<evidence type="ECO:0000313" key="2">
    <source>
        <dbReference type="EMBL" id="KIJ25720.1"/>
    </source>
</evidence>